<feature type="chain" id="PRO_5021356856" description="Lysozyme inhibitor LprI N-terminal domain-containing protein" evidence="1">
    <location>
        <begin position="19"/>
        <end position="101"/>
    </location>
</feature>
<gene>
    <name evidence="2" type="ORF">MET9862_04645</name>
</gene>
<evidence type="ECO:0000313" key="2">
    <source>
        <dbReference type="EMBL" id="VUD74021.1"/>
    </source>
</evidence>
<dbReference type="AlphaFoldDB" id="A0A509EIM7"/>
<feature type="signal peptide" evidence="1">
    <location>
        <begin position="1"/>
        <end position="18"/>
    </location>
</feature>
<dbReference type="PROSITE" id="PS51257">
    <property type="entry name" value="PROKAR_LIPOPROTEIN"/>
    <property type="match status" value="1"/>
</dbReference>
<name>A0A509EIM7_9HYPH</name>
<dbReference type="Proteomes" id="UP000410984">
    <property type="component" value="Unassembled WGS sequence"/>
</dbReference>
<keyword evidence="1" id="KW-0732">Signal</keyword>
<dbReference type="EMBL" id="CABFPH010000098">
    <property type="protein sequence ID" value="VUD74021.1"/>
    <property type="molecule type" value="Genomic_DNA"/>
</dbReference>
<protein>
    <recommendedName>
        <fullName evidence="4">Lysozyme inhibitor LprI N-terminal domain-containing protein</fullName>
    </recommendedName>
</protein>
<accession>A0A509EIM7</accession>
<evidence type="ECO:0000313" key="3">
    <source>
        <dbReference type="Proteomes" id="UP000410984"/>
    </source>
</evidence>
<organism evidence="2 3">
    <name type="scientific">Methylobacterium symbioticum</name>
    <dbReference type="NCBI Taxonomy" id="2584084"/>
    <lineage>
        <taxon>Bacteria</taxon>
        <taxon>Pseudomonadati</taxon>
        <taxon>Pseudomonadota</taxon>
        <taxon>Alphaproteobacteria</taxon>
        <taxon>Hyphomicrobiales</taxon>
        <taxon>Methylobacteriaceae</taxon>
        <taxon>Methylobacterium</taxon>
    </lineage>
</organism>
<proteinExistence type="predicted"/>
<evidence type="ECO:0000256" key="1">
    <source>
        <dbReference type="SAM" id="SignalP"/>
    </source>
</evidence>
<dbReference type="RefSeq" id="WP_185156973.1">
    <property type="nucleotide sequence ID" value="NZ_CABFPH010000098.1"/>
</dbReference>
<sequence length="101" mass="10837">MRNTVLACALLLSGPAAAACTAPAPPVAERPEKPPLPQKPACLDAKGGCPGWEAYTYNDQIKAYNLQAQAFRPLAEAYLKKLNAYVKAANDYAQCEVKTLQ</sequence>
<evidence type="ECO:0008006" key="4">
    <source>
        <dbReference type="Google" id="ProtNLM"/>
    </source>
</evidence>
<reference evidence="2 3" key="1">
    <citation type="submission" date="2019-06" db="EMBL/GenBank/DDBJ databases">
        <authorList>
            <person name="Rodrigo-Torres L."/>
            <person name="Arahal R. D."/>
            <person name="Lucena T."/>
        </authorList>
    </citation>
    <scope>NUCLEOTIDE SEQUENCE [LARGE SCALE GENOMIC DNA]</scope>
    <source>
        <strain evidence="2 3">SB0023/3</strain>
    </source>
</reference>
<keyword evidence="3" id="KW-1185">Reference proteome</keyword>